<evidence type="ECO:0000313" key="1">
    <source>
        <dbReference type="EMBL" id="MFD1323447.1"/>
    </source>
</evidence>
<accession>A0ABW3YJ12</accession>
<name>A0ABW3YJ12_9ACTN</name>
<dbReference type="EMBL" id="JBHTMP010000032">
    <property type="protein sequence ID" value="MFD1323447.1"/>
    <property type="molecule type" value="Genomic_DNA"/>
</dbReference>
<comment type="caution">
    <text evidence="1">The sequence shown here is derived from an EMBL/GenBank/DDBJ whole genome shotgun (WGS) entry which is preliminary data.</text>
</comment>
<dbReference type="RefSeq" id="WP_377572641.1">
    <property type="nucleotide sequence ID" value="NZ_JBHTMP010000032.1"/>
</dbReference>
<evidence type="ECO:0000313" key="2">
    <source>
        <dbReference type="Proteomes" id="UP001597260"/>
    </source>
</evidence>
<organism evidence="1 2">
    <name type="scientific">Micromonospora sonneratiae</name>
    <dbReference type="NCBI Taxonomy" id="1184706"/>
    <lineage>
        <taxon>Bacteria</taxon>
        <taxon>Bacillati</taxon>
        <taxon>Actinomycetota</taxon>
        <taxon>Actinomycetes</taxon>
        <taxon>Micromonosporales</taxon>
        <taxon>Micromonosporaceae</taxon>
        <taxon>Micromonospora</taxon>
    </lineage>
</organism>
<dbReference type="Proteomes" id="UP001597260">
    <property type="component" value="Unassembled WGS sequence"/>
</dbReference>
<reference evidence="2" key="1">
    <citation type="journal article" date="2019" name="Int. J. Syst. Evol. Microbiol.">
        <title>The Global Catalogue of Microorganisms (GCM) 10K type strain sequencing project: providing services to taxonomists for standard genome sequencing and annotation.</title>
        <authorList>
            <consortium name="The Broad Institute Genomics Platform"/>
            <consortium name="The Broad Institute Genome Sequencing Center for Infectious Disease"/>
            <person name="Wu L."/>
            <person name="Ma J."/>
        </authorList>
    </citation>
    <scope>NUCLEOTIDE SEQUENCE [LARGE SCALE GENOMIC DNA]</scope>
    <source>
        <strain evidence="2">JCM 31037</strain>
    </source>
</reference>
<gene>
    <name evidence="1" type="ORF">ACFQ4H_20365</name>
</gene>
<keyword evidence="2" id="KW-1185">Reference proteome</keyword>
<sequence>MERDRAMVIVERHQPSVLWWLLRIRRCGYCRHRWPCEQYLRARTALVSHDRKDVAAIIHGYTRRCAP</sequence>
<protein>
    <submittedName>
        <fullName evidence="1">Uncharacterized protein</fullName>
    </submittedName>
</protein>
<proteinExistence type="predicted"/>